<dbReference type="Gene3D" id="2.60.40.10">
    <property type="entry name" value="Immunoglobulins"/>
    <property type="match status" value="1"/>
</dbReference>
<dbReference type="SUPFAM" id="SSF49265">
    <property type="entry name" value="Fibronectin type III"/>
    <property type="match status" value="1"/>
</dbReference>
<dbReference type="InterPro" id="IPR036116">
    <property type="entry name" value="FN3_sf"/>
</dbReference>
<keyword evidence="1" id="KW-0732">Signal</keyword>
<name>A0ABU3P156_9FIRM</name>
<organism evidence="2 3">
    <name type="scientific">Anaeroselena agilis</name>
    <dbReference type="NCBI Taxonomy" id="3063788"/>
    <lineage>
        <taxon>Bacteria</taxon>
        <taxon>Bacillati</taxon>
        <taxon>Bacillota</taxon>
        <taxon>Negativicutes</taxon>
        <taxon>Acetonemataceae</taxon>
        <taxon>Anaeroselena</taxon>
    </lineage>
</organism>
<dbReference type="RefSeq" id="WP_413781241.1">
    <property type="nucleotide sequence ID" value="NZ_JAUOZS010000001.1"/>
</dbReference>
<comment type="caution">
    <text evidence="2">The sequence shown here is derived from an EMBL/GenBank/DDBJ whole genome shotgun (WGS) entry which is preliminary data.</text>
</comment>
<protein>
    <recommendedName>
        <fullName evidence="4">Fibronectin type-III domain-containing protein</fullName>
    </recommendedName>
</protein>
<dbReference type="InterPro" id="IPR013783">
    <property type="entry name" value="Ig-like_fold"/>
</dbReference>
<evidence type="ECO:0000313" key="2">
    <source>
        <dbReference type="EMBL" id="MDT8902768.1"/>
    </source>
</evidence>
<proteinExistence type="predicted"/>
<evidence type="ECO:0008006" key="4">
    <source>
        <dbReference type="Google" id="ProtNLM"/>
    </source>
</evidence>
<feature type="chain" id="PRO_5046511213" description="Fibronectin type-III domain-containing protein" evidence="1">
    <location>
        <begin position="27"/>
        <end position="134"/>
    </location>
</feature>
<evidence type="ECO:0000313" key="3">
    <source>
        <dbReference type="Proteomes" id="UP001254848"/>
    </source>
</evidence>
<dbReference type="Proteomes" id="UP001254848">
    <property type="component" value="Unassembled WGS sequence"/>
</dbReference>
<gene>
    <name evidence="2" type="ORF">Q4T40_16125</name>
</gene>
<sequence>MVARKWGVVILLVVFVVLAGAATVQAKPATPAMLSPGSHNKYAAPVIGTLTPTLTWEAVPGISRYWVTVRPVGKKMYIWGVNVYDKTAVAIPANVLAPNQNYFWGIQAIDRQGNHSTAGVMYFTTFAQKKAGFR</sequence>
<evidence type="ECO:0000256" key="1">
    <source>
        <dbReference type="SAM" id="SignalP"/>
    </source>
</evidence>
<reference evidence="2 3" key="1">
    <citation type="submission" date="2023-07" db="EMBL/GenBank/DDBJ databases">
        <title>The novel representative of Negativicutes class, Anaeroselena agilis gen. nov. sp. nov.</title>
        <authorList>
            <person name="Prokofeva M.I."/>
            <person name="Elcheninov A.G."/>
            <person name="Klyukina A."/>
            <person name="Kublanov I.V."/>
            <person name="Frolov E.N."/>
            <person name="Podosokorskaya O.A."/>
        </authorList>
    </citation>
    <scope>NUCLEOTIDE SEQUENCE [LARGE SCALE GENOMIC DNA]</scope>
    <source>
        <strain evidence="2 3">4137-cl</strain>
    </source>
</reference>
<feature type="signal peptide" evidence="1">
    <location>
        <begin position="1"/>
        <end position="26"/>
    </location>
</feature>
<accession>A0ABU3P156</accession>
<dbReference type="EMBL" id="JAUOZS010000001">
    <property type="protein sequence ID" value="MDT8902768.1"/>
    <property type="molecule type" value="Genomic_DNA"/>
</dbReference>
<keyword evidence="3" id="KW-1185">Reference proteome</keyword>